<feature type="compositionally biased region" description="Acidic residues" evidence="1">
    <location>
        <begin position="981"/>
        <end position="990"/>
    </location>
</feature>
<feature type="region of interest" description="Disordered" evidence="1">
    <location>
        <begin position="956"/>
        <end position="1143"/>
    </location>
</feature>
<evidence type="ECO:0000313" key="3">
    <source>
        <dbReference type="Proteomes" id="UP000243686"/>
    </source>
</evidence>
<feature type="compositionally biased region" description="Basic and acidic residues" evidence="1">
    <location>
        <begin position="636"/>
        <end position="650"/>
    </location>
</feature>
<feature type="region of interest" description="Disordered" evidence="1">
    <location>
        <begin position="724"/>
        <end position="744"/>
    </location>
</feature>
<gene>
    <name evidence="2" type="ORF">X801_04426</name>
</gene>
<accession>A0A1S8WZ47</accession>
<dbReference type="Proteomes" id="UP000243686">
    <property type="component" value="Unassembled WGS sequence"/>
</dbReference>
<feature type="compositionally biased region" description="Basic and acidic residues" evidence="1">
    <location>
        <begin position="1018"/>
        <end position="1050"/>
    </location>
</feature>
<feature type="compositionally biased region" description="Basic residues" evidence="1">
    <location>
        <begin position="20"/>
        <end position="32"/>
    </location>
</feature>
<feature type="compositionally biased region" description="Basic and acidic residues" evidence="1">
    <location>
        <begin position="724"/>
        <end position="742"/>
    </location>
</feature>
<organism evidence="2 3">
    <name type="scientific">Opisthorchis viverrini</name>
    <name type="common">Southeast Asian liver fluke</name>
    <dbReference type="NCBI Taxonomy" id="6198"/>
    <lineage>
        <taxon>Eukaryota</taxon>
        <taxon>Metazoa</taxon>
        <taxon>Spiralia</taxon>
        <taxon>Lophotrochozoa</taxon>
        <taxon>Platyhelminthes</taxon>
        <taxon>Trematoda</taxon>
        <taxon>Digenea</taxon>
        <taxon>Opisthorchiida</taxon>
        <taxon>Opisthorchiata</taxon>
        <taxon>Opisthorchiidae</taxon>
        <taxon>Opisthorchis</taxon>
    </lineage>
</organism>
<proteinExistence type="predicted"/>
<sequence length="1216" mass="137611">MGSTLSRIFHRKQDDEAKPKVKKPRRFGSLRRQRTDDQETGTRVSRSSTMPSRTQRVRTEDRSTGLIGETAEEVQRLEDRQEIMRDVMDYDETVTPVAAQHLSAQMPHVEPSHVPEHKEVVPEIKAELPGGFAAVQLVSVTSNDKAVEDVPELSPMTEALHEEEDEPVILNAEDLRQEHEEHTEHIEQKVSREQNIEPIMELEKSAEEIPESIEKLSADSAGQAHSEQDLGHIHEEAFTQEDSEHVKETVDYFHGEGTELNGQSQSEEFIRSETAYVQADEVPIRYDATENVQACAPTVVFETVENSFAEKGEDHIHLEDAQRGEEILGSSKEEAADFGLITRETATGQDFEPVSENIFPHVQAESSDEHDKVIGEDQNEPSDIVEGQYLEGVKHFEKQQQEDEILQGESVNGEEFVEKFPAEHKEHVDPSQEISGVQDSENSLERGDYDHLPHTEDHIEELPTEGAKLENMSQVLDVQYFQQPVENETHDRLLQEFTEHTEEPLEQPFAKDAEPEGISQEISDFHCFQQPPEKETKDHLLPDHNEHIEGSAEHIPDKDAEPENMLQEAIDAEHFQGSFEHEVLDHDEHTEGSVEDVTAKYAEIEDVSQEVLADEHFQQPLEDETRDRLLQELAERSEVPVEQLSAKDSEPEYTPQETIDAEHFQGSLEHDVQDHGLHDHDEHTEESVEHVPTKDAELEEMPQEVLDAEHFQGSLEHDVRDHGLHDHDKHTGESIEHVPAKDEEVEDISQEVLDAEHFQESPEHETQDRLLQEFTEHNEESVGQLSARNAELEEIPQEVIDSEDFQQPSEIKTDHLLPEYTEQSAEEFPADFAGFSDVSQVFPDTQHSGQTPQGFGNDEETLDDSKRIDVFQETLEIQHLEQPPEYDDGALMQLQDTEHVEKFSSGSFNQDVQQADTTPELLDIQYSEIPGQHTPAGDVLHSDVERDIVEDDYIPRETSANQLSEQVLEQETKDTPKFEDINEEIPDEATDYGNDFIKIANSPQLELEGERQVQQSEGHFESDSMEDSAHQESQKELKPEYNEHVSEDAGKPFLESTDYSDEPNLVKREHVFEQDDANLDAESVPPQVGESHSDQTGNNAHENIQSTEENTNDLHPDQAGWAESHESGSAEPMPDNGSINGLDVGYLQLEKNVPETVESNGDFDHSMKLLNTGLIDQQDFDSDISRSPKPTAACDSPHDEDQHPNGLPVSGAENLI</sequence>
<evidence type="ECO:0000256" key="1">
    <source>
        <dbReference type="SAM" id="MobiDB-lite"/>
    </source>
</evidence>
<feature type="compositionally biased region" description="Polar residues" evidence="1">
    <location>
        <begin position="958"/>
        <end position="969"/>
    </location>
</feature>
<name>A0A1S8WZ47_OPIVI</name>
<dbReference type="EMBL" id="KV893107">
    <property type="protein sequence ID" value="OON19705.1"/>
    <property type="molecule type" value="Genomic_DNA"/>
</dbReference>
<feature type="region of interest" description="Disordered" evidence="1">
    <location>
        <begin position="636"/>
        <end position="656"/>
    </location>
</feature>
<feature type="region of interest" description="Disordered" evidence="1">
    <location>
        <begin position="1178"/>
        <end position="1216"/>
    </location>
</feature>
<feature type="compositionally biased region" description="Basic and acidic residues" evidence="1">
    <location>
        <begin position="1064"/>
        <end position="1073"/>
    </location>
</feature>
<feature type="compositionally biased region" description="Polar residues" evidence="1">
    <location>
        <begin position="1094"/>
        <end position="1109"/>
    </location>
</feature>
<feature type="region of interest" description="Disordered" evidence="1">
    <location>
        <begin position="1"/>
        <end position="65"/>
    </location>
</feature>
<feature type="compositionally biased region" description="Polar residues" evidence="1">
    <location>
        <begin position="432"/>
        <end position="441"/>
    </location>
</feature>
<feature type="region of interest" description="Disordered" evidence="1">
    <location>
        <begin position="424"/>
        <end position="444"/>
    </location>
</feature>
<feature type="compositionally biased region" description="Polar residues" evidence="1">
    <location>
        <begin position="41"/>
        <end position="54"/>
    </location>
</feature>
<protein>
    <submittedName>
        <fullName evidence="2">Uncharacterized protein</fullName>
    </submittedName>
</protein>
<dbReference type="AlphaFoldDB" id="A0A1S8WZ47"/>
<feature type="region of interest" description="Disordered" evidence="1">
    <location>
        <begin position="674"/>
        <end position="694"/>
    </location>
</feature>
<feature type="compositionally biased region" description="Basic and acidic residues" evidence="1">
    <location>
        <begin position="970"/>
        <end position="980"/>
    </location>
</feature>
<reference evidence="2 3" key="1">
    <citation type="submission" date="2015-03" db="EMBL/GenBank/DDBJ databases">
        <title>Draft genome of the nematode, Opisthorchis viverrini.</title>
        <authorList>
            <person name="Mitreva M."/>
        </authorList>
    </citation>
    <scope>NUCLEOTIDE SEQUENCE [LARGE SCALE GENOMIC DNA]</scope>
    <source>
        <strain evidence="2">Khon Kaen</strain>
    </source>
</reference>
<keyword evidence="3" id="KW-1185">Reference proteome</keyword>
<evidence type="ECO:0000313" key="2">
    <source>
        <dbReference type="EMBL" id="OON19705.1"/>
    </source>
</evidence>